<feature type="non-terminal residue" evidence="2">
    <location>
        <position position="515"/>
    </location>
</feature>
<name>A0A0F9BFW7_9ZZZZ</name>
<dbReference type="InterPro" id="IPR000602">
    <property type="entry name" value="Glyco_hydro_38_N"/>
</dbReference>
<evidence type="ECO:0000313" key="2">
    <source>
        <dbReference type="EMBL" id="KKL20789.1"/>
    </source>
</evidence>
<dbReference type="Pfam" id="PF01074">
    <property type="entry name" value="Glyco_hydro_38N"/>
    <property type="match status" value="1"/>
</dbReference>
<organism evidence="2">
    <name type="scientific">marine sediment metagenome</name>
    <dbReference type="NCBI Taxonomy" id="412755"/>
    <lineage>
        <taxon>unclassified sequences</taxon>
        <taxon>metagenomes</taxon>
        <taxon>ecological metagenomes</taxon>
    </lineage>
</organism>
<feature type="domain" description="Glycoside hydrolase family 38 N-terminal" evidence="1">
    <location>
        <begin position="255"/>
        <end position="499"/>
    </location>
</feature>
<dbReference type="GO" id="GO:0006013">
    <property type="term" value="P:mannose metabolic process"/>
    <property type="evidence" value="ECO:0007669"/>
    <property type="project" value="InterPro"/>
</dbReference>
<feature type="non-terminal residue" evidence="2">
    <location>
        <position position="1"/>
    </location>
</feature>
<evidence type="ECO:0000259" key="1">
    <source>
        <dbReference type="Pfam" id="PF01074"/>
    </source>
</evidence>
<proteinExistence type="predicted"/>
<dbReference type="GO" id="GO:0004559">
    <property type="term" value="F:alpha-mannosidase activity"/>
    <property type="evidence" value="ECO:0007669"/>
    <property type="project" value="InterPro"/>
</dbReference>
<dbReference type="InterPro" id="IPR027291">
    <property type="entry name" value="Glyco_hydro_38_N_sf"/>
</dbReference>
<gene>
    <name evidence="2" type="ORF">LCGC14_2451950</name>
</gene>
<accession>A0A0F9BFW7</accession>
<protein>
    <recommendedName>
        <fullName evidence="1">Glycoside hydrolase family 38 N-terminal domain-containing protein</fullName>
    </recommendedName>
</protein>
<dbReference type="InterPro" id="IPR011330">
    <property type="entry name" value="Glyco_hydro/deAcase_b/a-brl"/>
</dbReference>
<sequence length="515" mass="56728">FVYLIYYIKMSGGKTMKKVLIILSVMLVAASVGYAAVEVETEQLNPASLQWKFKDVPGPSKSDVAENAKATMSGNQWEPAAGDCSVLLNGRMPSDCLDLREENLLSNANADGGSILIDLGKVRPVAAINSYSWHEHEADQGSRGPQVYALYGSGAQERPDPKDLSAWTKIADVDTRPNKTGAKWNGQHGVSITDSKGKIGDFRFLMFVVQRTKSPLQSNVNITATLFSEIDVHTRETLARAGDAVIVEPVEVTDVWVVFKTHLDIGYTDTIEAVLRKYRVDMMDGALGLIEKDRQLPAEKRFSWTLSGWSLAHVLGPQQEPARKARIEQAVKEGSIAVHAIPFTYYSETADLEDLVRGLGFASGIARKYGRPMPISAKMTDVPSHSWAWPTILSHAGVKFLHLGCNGASKYMRVPSLFWWEGPDGSRILCNYTPHYGSGFKPPRDWPSRHYLAMVMTGDNVGPPSPASVEHLRKIAEISMPGVKIHFGTLDDFANAVIAENLDLEVVRADMPDTW</sequence>
<dbReference type="EMBL" id="LAZR01037961">
    <property type="protein sequence ID" value="KKL20789.1"/>
    <property type="molecule type" value="Genomic_DNA"/>
</dbReference>
<dbReference type="AlphaFoldDB" id="A0A0F9BFW7"/>
<dbReference type="CDD" id="cd10791">
    <property type="entry name" value="GH38N_AMII_like_1"/>
    <property type="match status" value="1"/>
</dbReference>
<dbReference type="Gene3D" id="3.20.110.10">
    <property type="entry name" value="Glycoside hydrolase 38, N terminal domain"/>
    <property type="match status" value="1"/>
</dbReference>
<reference evidence="2" key="1">
    <citation type="journal article" date="2015" name="Nature">
        <title>Complex archaea that bridge the gap between prokaryotes and eukaryotes.</title>
        <authorList>
            <person name="Spang A."/>
            <person name="Saw J.H."/>
            <person name="Jorgensen S.L."/>
            <person name="Zaremba-Niedzwiedzka K."/>
            <person name="Martijn J."/>
            <person name="Lind A.E."/>
            <person name="van Eijk R."/>
            <person name="Schleper C."/>
            <person name="Guy L."/>
            <person name="Ettema T.J."/>
        </authorList>
    </citation>
    <scope>NUCLEOTIDE SEQUENCE</scope>
</reference>
<comment type="caution">
    <text evidence="2">The sequence shown here is derived from an EMBL/GenBank/DDBJ whole genome shotgun (WGS) entry which is preliminary data.</text>
</comment>
<dbReference type="SUPFAM" id="SSF88713">
    <property type="entry name" value="Glycoside hydrolase/deacetylase"/>
    <property type="match status" value="1"/>
</dbReference>